<evidence type="ECO:0000313" key="1">
    <source>
        <dbReference type="EMBL" id="SDF31805.1"/>
    </source>
</evidence>
<dbReference type="AlphaFoldDB" id="A0A1G7K3N6"/>
<name>A0A1G7K3N6_9FIRM</name>
<evidence type="ECO:0000313" key="2">
    <source>
        <dbReference type="Proteomes" id="UP000243333"/>
    </source>
</evidence>
<dbReference type="OrthoDB" id="1258529at2"/>
<protein>
    <submittedName>
        <fullName evidence="1">Uncharacterized protein</fullName>
    </submittedName>
</protein>
<gene>
    <name evidence="1" type="ORF">SAMN05660235_01161</name>
</gene>
<accession>A0A1G7K3N6</accession>
<dbReference type="EMBL" id="FNBU01000007">
    <property type="protein sequence ID" value="SDF31805.1"/>
    <property type="molecule type" value="Genomic_DNA"/>
</dbReference>
<dbReference type="RefSeq" id="WP_093688981.1">
    <property type="nucleotide sequence ID" value="NZ_FNBU01000007.1"/>
</dbReference>
<sequence>MTNKQYLLDEYPLVVLPSLAQKLGINEAIVLQQIHFWLQKNGKQRDAKKWVYNSLEAWHQQFPFFSMSTLKRTFNSLEKLGILITGHYNKKAYDRTKWYSIDYNKLDTYFASAANPRKCSLAQIELMDEVKMNKCISSKCTNASVQNEQMIPHITTNTSTDTTTNSAVVELEKLGITKAGVREITTAFDESTIQKLITYAKKHKLGPAWLVAAAKDKSKLPPPGLLEAEVACAEVAASTYEIPSPEPVFAEEEYERAKQRFFAQMQSLTNINNHN</sequence>
<proteinExistence type="predicted"/>
<reference evidence="2" key="1">
    <citation type="submission" date="2016-10" db="EMBL/GenBank/DDBJ databases">
        <authorList>
            <person name="Varghese N."/>
            <person name="Submissions S."/>
        </authorList>
    </citation>
    <scope>NUCLEOTIDE SEQUENCE [LARGE SCALE GENOMIC DNA]</scope>
    <source>
        <strain evidence="2">DSM 23256</strain>
    </source>
</reference>
<dbReference type="Proteomes" id="UP000243333">
    <property type="component" value="Unassembled WGS sequence"/>
</dbReference>
<dbReference type="STRING" id="1123285.SAMN05660235_01161"/>
<keyword evidence="2" id="KW-1185">Reference proteome</keyword>
<organism evidence="1 2">
    <name type="scientific">Sporolituus thermophilus DSM 23256</name>
    <dbReference type="NCBI Taxonomy" id="1123285"/>
    <lineage>
        <taxon>Bacteria</taxon>
        <taxon>Bacillati</taxon>
        <taxon>Bacillota</taxon>
        <taxon>Negativicutes</taxon>
        <taxon>Selenomonadales</taxon>
        <taxon>Sporomusaceae</taxon>
        <taxon>Sporolituus</taxon>
    </lineage>
</organism>